<dbReference type="Proteomes" id="UP001365542">
    <property type="component" value="Unassembled WGS sequence"/>
</dbReference>
<evidence type="ECO:0000313" key="2">
    <source>
        <dbReference type="EMBL" id="KAK6531794.1"/>
    </source>
</evidence>
<proteinExistence type="predicted"/>
<gene>
    <name evidence="2" type="ORF">TWF694_002960</name>
</gene>
<feature type="compositionally biased region" description="Polar residues" evidence="1">
    <location>
        <begin position="28"/>
        <end position="39"/>
    </location>
</feature>
<reference evidence="2 3" key="1">
    <citation type="submission" date="2019-10" db="EMBL/GenBank/DDBJ databases">
        <authorList>
            <person name="Palmer J.M."/>
        </authorList>
    </citation>
    <scope>NUCLEOTIDE SEQUENCE [LARGE SCALE GENOMIC DNA]</scope>
    <source>
        <strain evidence="2 3">TWF694</strain>
    </source>
</reference>
<evidence type="ECO:0000313" key="3">
    <source>
        <dbReference type="Proteomes" id="UP001365542"/>
    </source>
</evidence>
<dbReference type="EMBL" id="JAVHJO010000012">
    <property type="protein sequence ID" value="KAK6531794.1"/>
    <property type="molecule type" value="Genomic_DNA"/>
</dbReference>
<protein>
    <submittedName>
        <fullName evidence="2">Uncharacterized protein</fullName>
    </submittedName>
</protein>
<keyword evidence="3" id="KW-1185">Reference proteome</keyword>
<feature type="region of interest" description="Disordered" evidence="1">
    <location>
        <begin position="1"/>
        <end position="62"/>
    </location>
</feature>
<accession>A0AAV9X080</accession>
<comment type="caution">
    <text evidence="2">The sequence shown here is derived from an EMBL/GenBank/DDBJ whole genome shotgun (WGS) entry which is preliminary data.</text>
</comment>
<organism evidence="2 3">
    <name type="scientific">Orbilia ellipsospora</name>
    <dbReference type="NCBI Taxonomy" id="2528407"/>
    <lineage>
        <taxon>Eukaryota</taxon>
        <taxon>Fungi</taxon>
        <taxon>Dikarya</taxon>
        <taxon>Ascomycota</taxon>
        <taxon>Pezizomycotina</taxon>
        <taxon>Orbiliomycetes</taxon>
        <taxon>Orbiliales</taxon>
        <taxon>Orbiliaceae</taxon>
        <taxon>Orbilia</taxon>
    </lineage>
</organism>
<dbReference type="AlphaFoldDB" id="A0AAV9X080"/>
<sequence length="62" mass="6312">MFASAVAAPSGKTHIKTALDPEEDESEQTLAAPTSSNDAQPTGGQTTGEETKQDTNSGDTST</sequence>
<name>A0AAV9X080_9PEZI</name>
<evidence type="ECO:0000256" key="1">
    <source>
        <dbReference type="SAM" id="MobiDB-lite"/>
    </source>
</evidence>